<gene>
    <name evidence="3" type="ORF">CWE14_01035</name>
</gene>
<evidence type="ECO:0000256" key="1">
    <source>
        <dbReference type="SAM" id="Phobius"/>
    </source>
</evidence>
<dbReference type="Pfam" id="PF00085">
    <property type="entry name" value="Thioredoxin"/>
    <property type="match status" value="1"/>
</dbReference>
<comment type="caution">
    <text evidence="3">The sequence shown here is derived from an EMBL/GenBank/DDBJ whole genome shotgun (WGS) entry which is preliminary data.</text>
</comment>
<keyword evidence="1" id="KW-0472">Membrane</keyword>
<proteinExistence type="predicted"/>
<dbReference type="EMBL" id="PIPO01000001">
    <property type="protein sequence ID" value="RUO34617.1"/>
    <property type="molecule type" value="Genomic_DNA"/>
</dbReference>
<feature type="domain" description="Thioredoxin" evidence="2">
    <location>
        <begin position="56"/>
        <end position="145"/>
    </location>
</feature>
<reference evidence="3 4" key="1">
    <citation type="journal article" date="2011" name="Front. Microbiol.">
        <title>Genomic signatures of strain selection and enhancement in Bacillus atrophaeus var. globigii, a historical biowarfare simulant.</title>
        <authorList>
            <person name="Gibbons H.S."/>
            <person name="Broomall S.M."/>
            <person name="McNew L.A."/>
            <person name="Daligault H."/>
            <person name="Chapman C."/>
            <person name="Bruce D."/>
            <person name="Karavis M."/>
            <person name="Krepps M."/>
            <person name="McGregor P.A."/>
            <person name="Hong C."/>
            <person name="Park K.H."/>
            <person name="Akmal A."/>
            <person name="Feldman A."/>
            <person name="Lin J.S."/>
            <person name="Chang W.E."/>
            <person name="Higgs B.W."/>
            <person name="Demirev P."/>
            <person name="Lindquist J."/>
            <person name="Liem A."/>
            <person name="Fochler E."/>
            <person name="Read T.D."/>
            <person name="Tapia R."/>
            <person name="Johnson S."/>
            <person name="Bishop-Lilly K.A."/>
            <person name="Detter C."/>
            <person name="Han C."/>
            <person name="Sozhamannan S."/>
            <person name="Rosenzweig C.N."/>
            <person name="Skowronski E.W."/>
        </authorList>
    </citation>
    <scope>NUCLEOTIDE SEQUENCE [LARGE SCALE GENOMIC DNA]</scope>
    <source>
        <strain evidence="3 4">Y4G10-17</strain>
    </source>
</reference>
<dbReference type="CDD" id="cd02947">
    <property type="entry name" value="TRX_family"/>
    <property type="match status" value="1"/>
</dbReference>
<dbReference type="InterPro" id="IPR013766">
    <property type="entry name" value="Thioredoxin_domain"/>
</dbReference>
<keyword evidence="1" id="KW-1133">Transmembrane helix</keyword>
<sequence length="167" mass="19454">MSTRWPGMSLNYTGVSMNWFKSIIALIIVAVVGIGFWLMIFGAPIDDSALNRRMETFNEEAFRTAQANNDLILINFHQRWCPDCIQQKRVLARYFIDFPQSPVKVFEVDFDAEAELVERFRAEDATSLVLYRGEDRIWYGYQQTNTANIYSALQEAEYHSRLFAEDD</sequence>
<dbReference type="Gene3D" id="3.40.30.10">
    <property type="entry name" value="Glutaredoxin"/>
    <property type="match status" value="1"/>
</dbReference>
<evidence type="ECO:0000259" key="2">
    <source>
        <dbReference type="Pfam" id="PF00085"/>
    </source>
</evidence>
<organism evidence="3 4">
    <name type="scientific">Aliidiomarina soli</name>
    <dbReference type="NCBI Taxonomy" id="1928574"/>
    <lineage>
        <taxon>Bacteria</taxon>
        <taxon>Pseudomonadati</taxon>
        <taxon>Pseudomonadota</taxon>
        <taxon>Gammaproteobacteria</taxon>
        <taxon>Alteromonadales</taxon>
        <taxon>Idiomarinaceae</taxon>
        <taxon>Aliidiomarina</taxon>
    </lineage>
</organism>
<dbReference type="AlphaFoldDB" id="A0A432WLP1"/>
<dbReference type="SUPFAM" id="SSF52833">
    <property type="entry name" value="Thioredoxin-like"/>
    <property type="match status" value="1"/>
</dbReference>
<dbReference type="Proteomes" id="UP000287823">
    <property type="component" value="Unassembled WGS sequence"/>
</dbReference>
<evidence type="ECO:0000313" key="4">
    <source>
        <dbReference type="Proteomes" id="UP000287823"/>
    </source>
</evidence>
<accession>A0A432WLP1</accession>
<protein>
    <recommendedName>
        <fullName evidence="2">Thioredoxin domain-containing protein</fullName>
    </recommendedName>
</protein>
<evidence type="ECO:0000313" key="3">
    <source>
        <dbReference type="EMBL" id="RUO34617.1"/>
    </source>
</evidence>
<name>A0A432WLP1_9GAMM</name>
<feature type="transmembrane region" description="Helical" evidence="1">
    <location>
        <begin position="20"/>
        <end position="45"/>
    </location>
</feature>
<keyword evidence="4" id="KW-1185">Reference proteome</keyword>
<keyword evidence="1" id="KW-0812">Transmembrane</keyword>
<dbReference type="InterPro" id="IPR036249">
    <property type="entry name" value="Thioredoxin-like_sf"/>
</dbReference>